<proteinExistence type="predicted"/>
<sequence>MSVDFNTFTTLNTYVLLAANTINLSDAAGVPSSITTNTFPANYAAGVGFTGSGSITG</sequence>
<organism evidence="1">
    <name type="scientific">viral metagenome</name>
    <dbReference type="NCBI Taxonomy" id="1070528"/>
    <lineage>
        <taxon>unclassified sequences</taxon>
        <taxon>metagenomes</taxon>
        <taxon>organismal metagenomes</taxon>
    </lineage>
</organism>
<reference evidence="1" key="1">
    <citation type="journal article" date="2020" name="Nature">
        <title>Giant virus diversity and host interactions through global metagenomics.</title>
        <authorList>
            <person name="Schulz F."/>
            <person name="Roux S."/>
            <person name="Paez-Espino D."/>
            <person name="Jungbluth S."/>
            <person name="Walsh D.A."/>
            <person name="Denef V.J."/>
            <person name="McMahon K.D."/>
            <person name="Konstantinidis K.T."/>
            <person name="Eloe-Fadrosh E.A."/>
            <person name="Kyrpides N.C."/>
            <person name="Woyke T."/>
        </authorList>
    </citation>
    <scope>NUCLEOTIDE SEQUENCE</scope>
    <source>
        <strain evidence="1">GVMAG-M-3300023174-104</strain>
    </source>
</reference>
<dbReference type="AlphaFoldDB" id="A0A6C0CZW0"/>
<protein>
    <submittedName>
        <fullName evidence="1">Uncharacterized protein</fullName>
    </submittedName>
</protein>
<dbReference type="EMBL" id="MN739518">
    <property type="protein sequence ID" value="QHT10048.1"/>
    <property type="molecule type" value="Genomic_DNA"/>
</dbReference>
<evidence type="ECO:0000313" key="1">
    <source>
        <dbReference type="EMBL" id="QHT10048.1"/>
    </source>
</evidence>
<name>A0A6C0CZW0_9ZZZZ</name>
<accession>A0A6C0CZW0</accession>